<reference evidence="10 11" key="1">
    <citation type="journal article" date="2022" name="G3 (Bethesda)">
        <title>Whole-genome sequence and methylome profiling of the almond [Prunus dulcis (Mill.) D.A. Webb] cultivar 'Nonpareil'.</title>
        <authorList>
            <person name="D'Amico-Willman K.M."/>
            <person name="Ouma W.Z."/>
            <person name="Meulia T."/>
            <person name="Sideli G.M."/>
            <person name="Gradziel T.M."/>
            <person name="Fresnedo-Ramirez J."/>
        </authorList>
    </citation>
    <scope>NUCLEOTIDE SEQUENCE [LARGE SCALE GENOMIC DNA]</scope>
    <source>
        <strain evidence="10">Clone GOH B32 T37-40</strain>
    </source>
</reference>
<organism evidence="10 11">
    <name type="scientific">Prunus dulcis</name>
    <name type="common">Almond</name>
    <name type="synonym">Amygdalus dulcis</name>
    <dbReference type="NCBI Taxonomy" id="3755"/>
    <lineage>
        <taxon>Eukaryota</taxon>
        <taxon>Viridiplantae</taxon>
        <taxon>Streptophyta</taxon>
        <taxon>Embryophyta</taxon>
        <taxon>Tracheophyta</taxon>
        <taxon>Spermatophyta</taxon>
        <taxon>Magnoliopsida</taxon>
        <taxon>eudicotyledons</taxon>
        <taxon>Gunneridae</taxon>
        <taxon>Pentapetalae</taxon>
        <taxon>rosids</taxon>
        <taxon>fabids</taxon>
        <taxon>Rosales</taxon>
        <taxon>Rosaceae</taxon>
        <taxon>Amygdaloideae</taxon>
        <taxon>Amygdaleae</taxon>
        <taxon>Prunus</taxon>
    </lineage>
</organism>
<evidence type="ECO:0000256" key="6">
    <source>
        <dbReference type="ARBA" id="ARBA00023242"/>
    </source>
</evidence>
<keyword evidence="3" id="KW-0690">Ribosome biogenesis</keyword>
<dbReference type="InterPro" id="IPR024166">
    <property type="entry name" value="rRNA_assembly_KRR1"/>
</dbReference>
<evidence type="ECO:0000256" key="4">
    <source>
        <dbReference type="ARBA" id="ARBA00022552"/>
    </source>
</evidence>
<gene>
    <name evidence="10" type="ORF">L3X38_035763</name>
</gene>
<feature type="domain" description="KRR1 small subunit processome component first KH" evidence="9">
    <location>
        <begin position="76"/>
        <end position="145"/>
    </location>
</feature>
<protein>
    <recommendedName>
        <fullName evidence="8">KRR-R motif-containing protein 1</fullName>
    </recommendedName>
</protein>
<proteinExistence type="inferred from homology"/>
<dbReference type="InterPro" id="IPR041174">
    <property type="entry name" value="KRR1-like_KH1"/>
</dbReference>
<dbReference type="GO" id="GO:0032040">
    <property type="term" value="C:small-subunit processome"/>
    <property type="evidence" value="ECO:0007669"/>
    <property type="project" value="TreeGrafter"/>
</dbReference>
<sequence length="175" mass="20174">MDMIIGTDKEGYVELFVKWYEDIEILQMVKKRVVKAISTMDIDNVNNGIADTPKQKLKWVFEPPLNEDGKPEGITFSSYFPECYGTYLHEAWAMVKSALEEYDISCRLNLICQQVRSTDPDIIVKAKQLVEHLSVQIPVHQVQMVVLCYLFLQFQCDSHLFEGNSMLFILVAPSF</sequence>
<name>A0AAD4VLU3_PRUDU</name>
<evidence type="ECO:0000256" key="7">
    <source>
        <dbReference type="ARBA" id="ARBA00023274"/>
    </source>
</evidence>
<evidence type="ECO:0000256" key="8">
    <source>
        <dbReference type="ARBA" id="ARBA00032993"/>
    </source>
</evidence>
<evidence type="ECO:0000256" key="5">
    <source>
        <dbReference type="ARBA" id="ARBA00022884"/>
    </source>
</evidence>
<dbReference type="PANTHER" id="PTHR12581:SF0">
    <property type="entry name" value="KRR1 SMALL SUBUNIT PROCESSOME COMPONENT HOMOLOG"/>
    <property type="match status" value="1"/>
</dbReference>
<evidence type="ECO:0000313" key="10">
    <source>
        <dbReference type="EMBL" id="KAI5326689.1"/>
    </source>
</evidence>
<dbReference type="GO" id="GO:0003723">
    <property type="term" value="F:RNA binding"/>
    <property type="evidence" value="ECO:0007669"/>
    <property type="project" value="UniProtKB-KW"/>
</dbReference>
<evidence type="ECO:0000256" key="3">
    <source>
        <dbReference type="ARBA" id="ARBA00022517"/>
    </source>
</evidence>
<dbReference type="AlphaFoldDB" id="A0AAD4VLU3"/>
<evidence type="ECO:0000313" key="11">
    <source>
        <dbReference type="Proteomes" id="UP001054821"/>
    </source>
</evidence>
<dbReference type="Pfam" id="PF17903">
    <property type="entry name" value="KH_KRR1_1st"/>
    <property type="match status" value="1"/>
</dbReference>
<comment type="caution">
    <text evidence="10">The sequence shown here is derived from an EMBL/GenBank/DDBJ whole genome shotgun (WGS) entry which is preliminary data.</text>
</comment>
<comment type="similarity">
    <text evidence="2">Belongs to the KRR1 family.</text>
</comment>
<evidence type="ECO:0000259" key="9">
    <source>
        <dbReference type="Pfam" id="PF17903"/>
    </source>
</evidence>
<keyword evidence="5" id="KW-0694">RNA-binding</keyword>
<dbReference type="InterPro" id="IPR036612">
    <property type="entry name" value="KH_dom_type_1_sf"/>
</dbReference>
<accession>A0AAD4VLU3</accession>
<comment type="subcellular location">
    <subcellularLocation>
        <location evidence="1">Nucleus</location>
        <location evidence="1">Nucleolus</location>
    </subcellularLocation>
</comment>
<dbReference type="Gene3D" id="3.30.1370.10">
    <property type="entry name" value="K Homology domain, type 1"/>
    <property type="match status" value="1"/>
</dbReference>
<evidence type="ECO:0000256" key="2">
    <source>
        <dbReference type="ARBA" id="ARBA00009344"/>
    </source>
</evidence>
<dbReference type="PANTHER" id="PTHR12581">
    <property type="entry name" value="HIV-1 REV BINDING PROTEIN 2, 3"/>
    <property type="match status" value="1"/>
</dbReference>
<keyword evidence="7" id="KW-0687">Ribonucleoprotein</keyword>
<keyword evidence="11" id="KW-1185">Reference proteome</keyword>
<dbReference type="GO" id="GO:0006364">
    <property type="term" value="P:rRNA processing"/>
    <property type="evidence" value="ECO:0007669"/>
    <property type="project" value="UniProtKB-KW"/>
</dbReference>
<keyword evidence="4" id="KW-0698">rRNA processing</keyword>
<dbReference type="Proteomes" id="UP001054821">
    <property type="component" value="Chromosome 6"/>
</dbReference>
<dbReference type="EMBL" id="JAJFAZ020000006">
    <property type="protein sequence ID" value="KAI5326689.1"/>
    <property type="molecule type" value="Genomic_DNA"/>
</dbReference>
<evidence type="ECO:0000256" key="1">
    <source>
        <dbReference type="ARBA" id="ARBA00004604"/>
    </source>
</evidence>
<keyword evidence="6" id="KW-0539">Nucleus</keyword>